<feature type="compositionally biased region" description="Polar residues" evidence="1">
    <location>
        <begin position="215"/>
        <end position="250"/>
    </location>
</feature>
<evidence type="ECO:0000256" key="1">
    <source>
        <dbReference type="SAM" id="MobiDB-lite"/>
    </source>
</evidence>
<evidence type="ECO:0000313" key="4">
    <source>
        <dbReference type="Proteomes" id="UP000735302"/>
    </source>
</evidence>
<dbReference type="InterPro" id="IPR050951">
    <property type="entry name" value="Retrovirus_Pol_polyprotein"/>
</dbReference>
<feature type="region of interest" description="Disordered" evidence="1">
    <location>
        <begin position="175"/>
        <end position="270"/>
    </location>
</feature>
<evidence type="ECO:0000259" key="2">
    <source>
        <dbReference type="Pfam" id="PF17921"/>
    </source>
</evidence>
<dbReference type="AlphaFoldDB" id="A0AAV4C8T9"/>
<dbReference type="Proteomes" id="UP000735302">
    <property type="component" value="Unassembled WGS sequence"/>
</dbReference>
<reference evidence="3 4" key="1">
    <citation type="journal article" date="2021" name="Elife">
        <title>Chloroplast acquisition without the gene transfer in kleptoplastic sea slugs, Plakobranchus ocellatus.</title>
        <authorList>
            <person name="Maeda T."/>
            <person name="Takahashi S."/>
            <person name="Yoshida T."/>
            <person name="Shimamura S."/>
            <person name="Takaki Y."/>
            <person name="Nagai Y."/>
            <person name="Toyoda A."/>
            <person name="Suzuki Y."/>
            <person name="Arimoto A."/>
            <person name="Ishii H."/>
            <person name="Satoh N."/>
            <person name="Nishiyama T."/>
            <person name="Hasebe M."/>
            <person name="Maruyama T."/>
            <person name="Minagawa J."/>
            <person name="Obokata J."/>
            <person name="Shigenobu S."/>
        </authorList>
    </citation>
    <scope>NUCLEOTIDE SEQUENCE [LARGE SCALE GENOMIC DNA]</scope>
</reference>
<name>A0AAV4C8T9_9GAST</name>
<evidence type="ECO:0000313" key="3">
    <source>
        <dbReference type="EMBL" id="GFO27751.1"/>
    </source>
</evidence>
<organism evidence="3 4">
    <name type="scientific">Plakobranchus ocellatus</name>
    <dbReference type="NCBI Taxonomy" id="259542"/>
    <lineage>
        <taxon>Eukaryota</taxon>
        <taxon>Metazoa</taxon>
        <taxon>Spiralia</taxon>
        <taxon>Lophotrochozoa</taxon>
        <taxon>Mollusca</taxon>
        <taxon>Gastropoda</taxon>
        <taxon>Heterobranchia</taxon>
        <taxon>Euthyneura</taxon>
        <taxon>Panpulmonata</taxon>
        <taxon>Sacoglossa</taxon>
        <taxon>Placobranchoidea</taxon>
        <taxon>Plakobranchidae</taxon>
        <taxon>Plakobranchus</taxon>
    </lineage>
</organism>
<dbReference type="EMBL" id="BLXT01005946">
    <property type="protein sequence ID" value="GFO27751.1"/>
    <property type="molecule type" value="Genomic_DNA"/>
</dbReference>
<dbReference type="PANTHER" id="PTHR37984">
    <property type="entry name" value="PROTEIN CBG26694"/>
    <property type="match status" value="1"/>
</dbReference>
<protein>
    <recommendedName>
        <fullName evidence="2">Integrase zinc-binding domain-containing protein</fullName>
    </recommendedName>
</protein>
<feature type="domain" description="Integrase zinc-binding" evidence="2">
    <location>
        <begin position="1"/>
        <end position="50"/>
    </location>
</feature>
<dbReference type="PANTHER" id="PTHR37984:SF7">
    <property type="entry name" value="INTEGRASE CATALYTIC DOMAIN-CONTAINING PROTEIN"/>
    <property type="match status" value="1"/>
</dbReference>
<keyword evidence="4" id="KW-1185">Reference proteome</keyword>
<dbReference type="InterPro" id="IPR041588">
    <property type="entry name" value="Integrase_H2C2"/>
</dbReference>
<dbReference type="Pfam" id="PF17921">
    <property type="entry name" value="Integrase_H2C2"/>
    <property type="match status" value="1"/>
</dbReference>
<gene>
    <name evidence="3" type="ORF">PoB_005425600</name>
</gene>
<proteinExistence type="predicted"/>
<comment type="caution">
    <text evidence="3">The sequence shown here is derived from an EMBL/GenBank/DDBJ whole genome shotgun (WGS) entry which is preliminary data.</text>
</comment>
<sequence>MRNEMLQILHSSHAGIEKSKQRARESIYWPRINKDIEYYVNRCSTCQTYHNSKQKEPLLPVEVPQLPWNTVGLSKLLFNRRLHDNIPTLKINLKPAIPAKARQELQSRQQKQKVFFERHAKQYKQDFKKENRVRVQFKVKWIEGRIHDKHQTRSYWINTDSNQAIYRRNTRFIRHDKSPPAAPAPGNSDSYNPVHCDNDKINPNSHLNKDKLTQSKHSGSPSSHDLLQSHSSASTQKADTQTCRDSTPIQHSHYKTKCGRSIRLPPKLTL</sequence>
<accession>A0AAV4C8T9</accession>
<dbReference type="Gene3D" id="1.10.340.70">
    <property type="match status" value="1"/>
</dbReference>